<name>A0A822XVG2_NELNU</name>
<dbReference type="AlphaFoldDB" id="A0A822XVG2"/>
<organism evidence="1 2">
    <name type="scientific">Nelumbo nucifera</name>
    <name type="common">Sacred lotus</name>
    <dbReference type="NCBI Taxonomy" id="4432"/>
    <lineage>
        <taxon>Eukaryota</taxon>
        <taxon>Viridiplantae</taxon>
        <taxon>Streptophyta</taxon>
        <taxon>Embryophyta</taxon>
        <taxon>Tracheophyta</taxon>
        <taxon>Spermatophyta</taxon>
        <taxon>Magnoliopsida</taxon>
        <taxon>Proteales</taxon>
        <taxon>Nelumbonaceae</taxon>
        <taxon>Nelumbo</taxon>
    </lineage>
</organism>
<proteinExistence type="predicted"/>
<gene>
    <name evidence="1" type="ORF">HUJ06_022891</name>
</gene>
<accession>A0A822XVG2</accession>
<dbReference type="Proteomes" id="UP000607653">
    <property type="component" value="Unassembled WGS sequence"/>
</dbReference>
<protein>
    <submittedName>
        <fullName evidence="1">Uncharacterized protein</fullName>
    </submittedName>
</protein>
<reference evidence="1 2" key="1">
    <citation type="journal article" date="2020" name="Mol. Biol. Evol.">
        <title>Distinct Expression and Methylation Patterns for Genes with Different Fates following a Single Whole-Genome Duplication in Flowering Plants.</title>
        <authorList>
            <person name="Shi T."/>
            <person name="Rahmani R.S."/>
            <person name="Gugger P.F."/>
            <person name="Wang M."/>
            <person name="Li H."/>
            <person name="Zhang Y."/>
            <person name="Li Z."/>
            <person name="Wang Q."/>
            <person name="Van de Peer Y."/>
            <person name="Marchal K."/>
            <person name="Chen J."/>
        </authorList>
    </citation>
    <scope>NUCLEOTIDE SEQUENCE [LARGE SCALE GENOMIC DNA]</scope>
    <source>
        <tissue evidence="1">Leaf</tissue>
    </source>
</reference>
<keyword evidence="2" id="KW-1185">Reference proteome</keyword>
<sequence>MRALIHPTWSWRQDIQQMLDGLKSAVSGVLERIPTSSTIRLHPCNLDLL</sequence>
<evidence type="ECO:0000313" key="2">
    <source>
        <dbReference type="Proteomes" id="UP000607653"/>
    </source>
</evidence>
<comment type="caution">
    <text evidence="1">The sequence shown here is derived from an EMBL/GenBank/DDBJ whole genome shotgun (WGS) entry which is preliminary data.</text>
</comment>
<dbReference type="EMBL" id="DUZY01000001">
    <property type="protein sequence ID" value="DAD21428.1"/>
    <property type="molecule type" value="Genomic_DNA"/>
</dbReference>
<evidence type="ECO:0000313" key="1">
    <source>
        <dbReference type="EMBL" id="DAD21428.1"/>
    </source>
</evidence>